<name>A0A0S4U612_RALSL</name>
<dbReference type="EMBL" id="LN899821">
    <property type="protein sequence ID" value="CUV17593.1"/>
    <property type="molecule type" value="Genomic_DNA"/>
</dbReference>
<evidence type="ECO:0000313" key="5">
    <source>
        <dbReference type="EMBL" id="CUV39710.1"/>
    </source>
</evidence>
<dbReference type="EMBL" id="LN899827">
    <property type="protein sequence ID" value="CUV43972.1"/>
    <property type="molecule type" value="Genomic_DNA"/>
</dbReference>
<evidence type="ECO:0000313" key="8">
    <source>
        <dbReference type="EMBL" id="CUV63183.1"/>
    </source>
</evidence>
<evidence type="ECO:0000313" key="1">
    <source>
        <dbReference type="EMBL" id="CUV17593.1"/>
    </source>
</evidence>
<evidence type="ECO:0000313" key="4">
    <source>
        <dbReference type="EMBL" id="CUV35275.1"/>
    </source>
</evidence>
<dbReference type="EMBL" id="LN899824">
    <property type="protein sequence ID" value="CUV31536.1"/>
    <property type="molecule type" value="Genomic_DNA"/>
</dbReference>
<gene>
    <name evidence="1" type="ORF">PSS4_v1_360003</name>
    <name evidence="8" type="ORF">RD1301_v1_3190002</name>
    <name evidence="2" type="ORF">RUN1744_v1_170001</name>
    <name evidence="3" type="ORF">RUN1985_v1_920053</name>
    <name evidence="7" type="ORF">RUN215_v1_490014</name>
    <name evidence="4" type="ORF">TD1301_v1_1330009</name>
    <name evidence="5" type="ORF">TF3108_v1_320054</name>
    <name evidence="6" type="ORF">TO10_v1_120091</name>
</gene>
<evidence type="ECO:0000313" key="6">
    <source>
        <dbReference type="EMBL" id="CUV43972.1"/>
    </source>
</evidence>
<proteinExistence type="predicted"/>
<sequence length="45" mass="5089">MLDYLISQVWWVTLFVVYQTLRVAVPPQTPPDGKTDAMNVLPLAT</sequence>
<dbReference type="AlphaFoldDB" id="A0A0S4U612"/>
<accession>A0A0S4U612</accession>
<dbReference type="EMBL" id="LN899823">
    <property type="protein sequence ID" value="CUV22380.1"/>
    <property type="molecule type" value="Genomic_DNA"/>
</dbReference>
<dbReference type="EMBL" id="LN899820">
    <property type="protein sequence ID" value="CUV55406.1"/>
    <property type="molecule type" value="Genomic_DNA"/>
</dbReference>
<dbReference type="EMBL" id="LN899826">
    <property type="protein sequence ID" value="CUV39710.1"/>
    <property type="molecule type" value="Genomic_DNA"/>
</dbReference>
<dbReference type="EMBL" id="LN899825">
    <property type="protein sequence ID" value="CUV35275.1"/>
    <property type="molecule type" value="Genomic_DNA"/>
</dbReference>
<organism evidence="1">
    <name type="scientific">Ralstonia solanacearum</name>
    <name type="common">Pseudomonas solanacearum</name>
    <dbReference type="NCBI Taxonomy" id="305"/>
    <lineage>
        <taxon>Bacteria</taxon>
        <taxon>Pseudomonadati</taxon>
        <taxon>Pseudomonadota</taxon>
        <taxon>Betaproteobacteria</taxon>
        <taxon>Burkholderiales</taxon>
        <taxon>Burkholderiaceae</taxon>
        <taxon>Ralstonia</taxon>
        <taxon>Ralstonia solanacearum species complex</taxon>
    </lineage>
</organism>
<reference evidence="1" key="1">
    <citation type="submission" date="2015-10" db="EMBL/GenBank/DDBJ databases">
        <authorList>
            <person name="Gilbert D.G."/>
        </authorList>
    </citation>
    <scope>NUCLEOTIDE SEQUENCE</scope>
    <source>
        <strain evidence="1">Phyl III-seqv23</strain>
    </source>
</reference>
<evidence type="ECO:0000313" key="7">
    <source>
        <dbReference type="EMBL" id="CUV55406.1"/>
    </source>
</evidence>
<dbReference type="EMBL" id="LN899822">
    <property type="protein sequence ID" value="CUV63183.1"/>
    <property type="molecule type" value="Genomic_DNA"/>
</dbReference>
<evidence type="ECO:0000313" key="2">
    <source>
        <dbReference type="EMBL" id="CUV22380.1"/>
    </source>
</evidence>
<evidence type="ECO:0000313" key="3">
    <source>
        <dbReference type="EMBL" id="CUV31536.1"/>
    </source>
</evidence>
<protein>
    <submittedName>
        <fullName evidence="1">Uncharacterized protein</fullName>
    </submittedName>
</protein>